<dbReference type="PANTHER" id="PTHR22794:SF2">
    <property type="entry name" value="THAP DOMAIN-CONTAINING PROTEIN 11"/>
    <property type="match status" value="1"/>
</dbReference>
<reference evidence="2" key="1">
    <citation type="journal article" date="2020" name="Stud. Mycol.">
        <title>101 Dothideomycetes genomes: a test case for predicting lifestyles and emergence of pathogens.</title>
        <authorList>
            <person name="Haridas S."/>
            <person name="Albert R."/>
            <person name="Binder M."/>
            <person name="Bloem J."/>
            <person name="Labutti K."/>
            <person name="Salamov A."/>
            <person name="Andreopoulos B."/>
            <person name="Baker S."/>
            <person name="Barry K."/>
            <person name="Bills G."/>
            <person name="Bluhm B."/>
            <person name="Cannon C."/>
            <person name="Castanera R."/>
            <person name="Culley D."/>
            <person name="Daum C."/>
            <person name="Ezra D."/>
            <person name="Gonzalez J."/>
            <person name="Henrissat B."/>
            <person name="Kuo A."/>
            <person name="Liang C."/>
            <person name="Lipzen A."/>
            <person name="Lutzoni F."/>
            <person name="Magnuson J."/>
            <person name="Mondo S."/>
            <person name="Nolan M."/>
            <person name="Ohm R."/>
            <person name="Pangilinan J."/>
            <person name="Park H.-J."/>
            <person name="Ramirez L."/>
            <person name="Alfaro M."/>
            <person name="Sun H."/>
            <person name="Tritt A."/>
            <person name="Yoshinaga Y."/>
            <person name="Zwiers L.-H."/>
            <person name="Turgeon B."/>
            <person name="Goodwin S."/>
            <person name="Spatafora J."/>
            <person name="Crous P."/>
            <person name="Grigoriev I."/>
        </authorList>
    </citation>
    <scope>NUCLEOTIDE SEQUENCE</scope>
    <source>
        <strain evidence="2">CBS 133067</strain>
    </source>
</reference>
<feature type="compositionally biased region" description="Low complexity" evidence="1">
    <location>
        <begin position="19"/>
        <end position="31"/>
    </location>
</feature>
<evidence type="ECO:0000313" key="2">
    <source>
        <dbReference type="EMBL" id="KAF2098352.1"/>
    </source>
</evidence>
<comment type="caution">
    <text evidence="2">The sequence shown here is derived from an EMBL/GenBank/DDBJ whole genome shotgun (WGS) entry which is preliminary data.</text>
</comment>
<dbReference type="GO" id="GO:0031931">
    <property type="term" value="C:TORC1 complex"/>
    <property type="evidence" value="ECO:0007669"/>
    <property type="project" value="TreeGrafter"/>
</dbReference>
<feature type="compositionally biased region" description="Polar residues" evidence="1">
    <location>
        <begin position="32"/>
        <end position="48"/>
    </location>
</feature>
<feature type="compositionally biased region" description="Low complexity" evidence="1">
    <location>
        <begin position="545"/>
        <end position="559"/>
    </location>
</feature>
<dbReference type="Proteomes" id="UP000799772">
    <property type="component" value="Unassembled WGS sequence"/>
</dbReference>
<organism evidence="2 3">
    <name type="scientific">Rhizodiscina lignyota</name>
    <dbReference type="NCBI Taxonomy" id="1504668"/>
    <lineage>
        <taxon>Eukaryota</taxon>
        <taxon>Fungi</taxon>
        <taxon>Dikarya</taxon>
        <taxon>Ascomycota</taxon>
        <taxon>Pezizomycotina</taxon>
        <taxon>Dothideomycetes</taxon>
        <taxon>Pleosporomycetidae</taxon>
        <taxon>Aulographales</taxon>
        <taxon>Rhizodiscinaceae</taxon>
        <taxon>Rhizodiscina</taxon>
    </lineage>
</organism>
<feature type="compositionally biased region" description="Polar residues" evidence="1">
    <location>
        <begin position="324"/>
        <end position="338"/>
    </location>
</feature>
<feature type="region of interest" description="Disordered" evidence="1">
    <location>
        <begin position="1"/>
        <end position="416"/>
    </location>
</feature>
<dbReference type="EMBL" id="ML978127">
    <property type="protein sequence ID" value="KAF2098352.1"/>
    <property type="molecule type" value="Genomic_DNA"/>
</dbReference>
<accession>A0A9P4M8H1</accession>
<feature type="compositionally biased region" description="Polar residues" evidence="1">
    <location>
        <begin position="196"/>
        <end position="214"/>
    </location>
</feature>
<evidence type="ECO:0000256" key="1">
    <source>
        <dbReference type="SAM" id="MobiDB-lite"/>
    </source>
</evidence>
<feature type="compositionally biased region" description="Polar residues" evidence="1">
    <location>
        <begin position="89"/>
        <end position="98"/>
    </location>
</feature>
<feature type="compositionally biased region" description="Acidic residues" evidence="1">
    <location>
        <begin position="583"/>
        <end position="596"/>
    </location>
</feature>
<feature type="compositionally biased region" description="Polar residues" evidence="1">
    <location>
        <begin position="349"/>
        <end position="365"/>
    </location>
</feature>
<dbReference type="GO" id="GO:0000329">
    <property type="term" value="C:fungal-type vacuole membrane"/>
    <property type="evidence" value="ECO:0007669"/>
    <property type="project" value="TreeGrafter"/>
</dbReference>
<name>A0A9P4M8H1_9PEZI</name>
<feature type="compositionally biased region" description="Polar residues" evidence="1">
    <location>
        <begin position="407"/>
        <end position="416"/>
    </location>
</feature>
<evidence type="ECO:0000313" key="3">
    <source>
        <dbReference type="Proteomes" id="UP000799772"/>
    </source>
</evidence>
<dbReference type="OrthoDB" id="5430106at2759"/>
<proteinExistence type="predicted"/>
<sequence>MPSTQESGSHPRRPGFGRLPSSLSYVSQSPSDAASNGHSASYKASGQKAQKHVVGRLGRNVSFGKNLHKLTAQTAQDGDGADSRHHTRSNSGGVSAPSSPRPALMKRNTSTAVVKRNTSHTVLRKNLSSGHLPRNGSSKNVSKGAKLEAPAMKRAHSHPHGDKSQHQSPPPPKPSNPTVRFDVGEDEGQDDDWTEDSASQSPETTRSNTRNNSLAVDPKVTLDGTKESQQPHKRQASDPQVRFAQPATSPPTSAQHHSLSDSPIATRDYAADAHQVNGSSSCHPSSRPPDADMITARLLQRAPHNAAPPQTSSVSATVHADAHNPQSLSHSQGSTLNETPGKDLVSRFINGSGSSGNTPRDSNFLPTRMKNHVEGSDDESENDSIPKRNKSAPNMAHPLSAASSASHNRTASQPQAQNSAFVNPEMHPSRTQQKLWLQRASSAIEPQRMVPAILPRTAGPPLPSSQINYSSAVDSAGRLDPRLQRQFDQVHLEYKAIRRYRNPLAEAVRKLDRLDSVRRDWLVSGTPPLAPSSASMNGHREEAMTSARASGTTTPGTGAADRDRAEVGSRRSRVSFDVPSQNEDGEEQEEEDEEGSIESAGNTTIGSHRDDAHEICRRLWDMPAAGESG</sequence>
<feature type="compositionally biased region" description="Polar residues" evidence="1">
    <location>
        <begin position="246"/>
        <end position="263"/>
    </location>
</feature>
<protein>
    <submittedName>
        <fullName evidence="2">Uncharacterized protein</fullName>
    </submittedName>
</protein>
<feature type="compositionally biased region" description="Basic and acidic residues" evidence="1">
    <location>
        <begin position="560"/>
        <end position="569"/>
    </location>
</feature>
<dbReference type="AlphaFoldDB" id="A0A9P4M8H1"/>
<feature type="compositionally biased region" description="Acidic residues" evidence="1">
    <location>
        <begin position="184"/>
        <end position="195"/>
    </location>
</feature>
<dbReference type="PANTHER" id="PTHR22794">
    <property type="entry name" value="THAP DOMAIN PROTEIN 11"/>
    <property type="match status" value="1"/>
</dbReference>
<keyword evidence="3" id="KW-1185">Reference proteome</keyword>
<gene>
    <name evidence="2" type="ORF">NA57DRAFT_77142</name>
</gene>
<feature type="region of interest" description="Disordered" evidence="1">
    <location>
        <begin position="522"/>
        <end position="610"/>
    </location>
</feature>